<dbReference type="InterPro" id="IPR050682">
    <property type="entry name" value="ModA/WtpA"/>
</dbReference>
<reference evidence="5 6" key="1">
    <citation type="submission" date="2008-06" db="EMBL/GenBank/DDBJ databases">
        <title>Complete sequence of Pelodictyon phaeoclathratiforme BU-1.</title>
        <authorList>
            <consortium name="US DOE Joint Genome Institute"/>
            <person name="Lucas S."/>
            <person name="Copeland A."/>
            <person name="Lapidus A."/>
            <person name="Glavina del Rio T."/>
            <person name="Dalin E."/>
            <person name="Tice H."/>
            <person name="Bruce D."/>
            <person name="Goodwin L."/>
            <person name="Pitluck S."/>
            <person name="Schmutz J."/>
            <person name="Larimer F."/>
            <person name="Land M."/>
            <person name="Hauser L."/>
            <person name="Kyrpides N."/>
            <person name="Mikhailova N."/>
            <person name="Liu Z."/>
            <person name="Li T."/>
            <person name="Zhao F."/>
            <person name="Overmann J."/>
            <person name="Bryant D.A."/>
            <person name="Richardson P."/>
        </authorList>
    </citation>
    <scope>NUCLEOTIDE SEQUENCE [LARGE SCALE GENOMIC DNA]</scope>
    <source>
        <strain evidence="6">DSM 5477 / BU-1</strain>
    </source>
</reference>
<keyword evidence="3 4" id="KW-0732">Signal</keyword>
<feature type="chain" id="PRO_5002825829" evidence="4">
    <location>
        <begin position="23"/>
        <end position="241"/>
    </location>
</feature>
<dbReference type="EMBL" id="CP001110">
    <property type="protein sequence ID" value="ACF44210.1"/>
    <property type="molecule type" value="Genomic_DNA"/>
</dbReference>
<evidence type="ECO:0000256" key="4">
    <source>
        <dbReference type="SAM" id="SignalP"/>
    </source>
</evidence>
<dbReference type="Gene3D" id="3.40.190.10">
    <property type="entry name" value="Periplasmic binding protein-like II"/>
    <property type="match status" value="2"/>
</dbReference>
<dbReference type="HOGENOM" id="CLU_065520_1_0_10"/>
<dbReference type="AlphaFoldDB" id="B4SCK5"/>
<evidence type="ECO:0000256" key="2">
    <source>
        <dbReference type="ARBA" id="ARBA00022723"/>
    </source>
</evidence>
<dbReference type="PANTHER" id="PTHR30632:SF14">
    <property type="entry name" value="TUNGSTATE_MOLYBDATE_CHROMATE-BINDING PROTEIN MODA"/>
    <property type="match status" value="1"/>
</dbReference>
<keyword evidence="2" id="KW-0479">Metal-binding</keyword>
<accession>B4SCK5</accession>
<dbReference type="GO" id="GO:0015689">
    <property type="term" value="P:molybdate ion transport"/>
    <property type="evidence" value="ECO:0007669"/>
    <property type="project" value="InterPro"/>
</dbReference>
<protein>
    <submittedName>
        <fullName evidence="5">Molybdenum ABC transporter, periplasmic molybdate-binding protein</fullName>
    </submittedName>
</protein>
<evidence type="ECO:0000313" key="5">
    <source>
        <dbReference type="EMBL" id="ACF44210.1"/>
    </source>
</evidence>
<dbReference type="GO" id="GO:0046872">
    <property type="term" value="F:metal ion binding"/>
    <property type="evidence" value="ECO:0007669"/>
    <property type="project" value="UniProtKB-KW"/>
</dbReference>
<dbReference type="Proteomes" id="UP000002724">
    <property type="component" value="Chromosome"/>
</dbReference>
<dbReference type="PANTHER" id="PTHR30632">
    <property type="entry name" value="MOLYBDATE-BINDING PERIPLASMIC PROTEIN"/>
    <property type="match status" value="1"/>
</dbReference>
<dbReference type="Pfam" id="PF13531">
    <property type="entry name" value="SBP_bac_11"/>
    <property type="match status" value="1"/>
</dbReference>
<dbReference type="eggNOG" id="COG0725">
    <property type="taxonomic scope" value="Bacteria"/>
</dbReference>
<feature type="signal peptide" evidence="4">
    <location>
        <begin position="1"/>
        <end position="22"/>
    </location>
</feature>
<evidence type="ECO:0000256" key="3">
    <source>
        <dbReference type="ARBA" id="ARBA00022729"/>
    </source>
</evidence>
<dbReference type="InterPro" id="IPR005950">
    <property type="entry name" value="ModA"/>
</dbReference>
<name>B4SCK5_PELPB</name>
<evidence type="ECO:0000313" key="6">
    <source>
        <dbReference type="Proteomes" id="UP000002724"/>
    </source>
</evidence>
<dbReference type="STRING" id="324925.Ppha_1998"/>
<dbReference type="OrthoDB" id="9786399at2"/>
<proteinExistence type="inferred from homology"/>
<comment type="similarity">
    <text evidence="1">Belongs to the bacterial solute-binding protein ModA family.</text>
</comment>
<keyword evidence="6" id="KW-1185">Reference proteome</keyword>
<dbReference type="RefSeq" id="WP_012508690.1">
    <property type="nucleotide sequence ID" value="NC_011060.1"/>
</dbReference>
<evidence type="ECO:0000256" key="1">
    <source>
        <dbReference type="ARBA" id="ARBA00009175"/>
    </source>
</evidence>
<dbReference type="SUPFAM" id="SSF53850">
    <property type="entry name" value="Periplasmic binding protein-like II"/>
    <property type="match status" value="1"/>
</dbReference>
<gene>
    <name evidence="5" type="ordered locus">Ppha_1998</name>
</gene>
<dbReference type="KEGG" id="pph:Ppha_1998"/>
<dbReference type="NCBIfam" id="TIGR01256">
    <property type="entry name" value="modA"/>
    <property type="match status" value="1"/>
</dbReference>
<sequence precursor="true">MNRKLFFPLLLLFSLFSPILKAETITIAAGAGYKRPLMEIAEQYERKSGSHVDAVFGNMQQVISQAQMSGNVSIIFGDRTFFDHSPITFSNYYPVGKGTLVLAWRSGLHMKKITDIRERGITRVGIPDAKKAIYGRVAAEYLKKSGLSEAVGSKLLVVSTVPQVSAYLVSGEIDAGFINITDAIGIQDNIGGYLAADPSLYTPIHIQAGVVKGFETQAQVKGFLQFLKETECAAILRKYGL</sequence>
<organism evidence="5 6">
    <name type="scientific">Pelodictyon phaeoclathratiforme (strain DSM 5477 / BU-1)</name>
    <dbReference type="NCBI Taxonomy" id="324925"/>
    <lineage>
        <taxon>Bacteria</taxon>
        <taxon>Pseudomonadati</taxon>
        <taxon>Chlorobiota</taxon>
        <taxon>Chlorobiia</taxon>
        <taxon>Chlorobiales</taxon>
        <taxon>Chlorobiaceae</taxon>
        <taxon>Chlorobium/Pelodictyon group</taxon>
        <taxon>Pelodictyon</taxon>
    </lineage>
</organism>
<dbReference type="GO" id="GO:0030973">
    <property type="term" value="F:molybdate ion binding"/>
    <property type="evidence" value="ECO:0007669"/>
    <property type="project" value="TreeGrafter"/>
</dbReference>